<dbReference type="Proteomes" id="UP001189757">
    <property type="component" value="Unassembled WGS sequence"/>
</dbReference>
<dbReference type="RefSeq" id="WP_316681753.1">
    <property type="nucleotide sequence ID" value="NZ_CATZLL010000011.1"/>
</dbReference>
<keyword evidence="1" id="KW-0808">Transferase</keyword>
<reference evidence="1 2" key="1">
    <citation type="submission" date="2023-07" db="EMBL/GenBank/DDBJ databases">
        <authorList>
            <person name="Peeters C."/>
        </authorList>
    </citation>
    <scope>NUCLEOTIDE SEQUENCE [LARGE SCALE GENOMIC DNA]</scope>
    <source>
        <strain evidence="1 2">LMG 18101</strain>
    </source>
</reference>
<dbReference type="Gene3D" id="3.40.50.1820">
    <property type="entry name" value="alpha/beta hydrolase"/>
    <property type="match status" value="1"/>
</dbReference>
<protein>
    <submittedName>
        <fullName evidence="1">Phosphoribosyl transferase</fullName>
    </submittedName>
</protein>
<keyword evidence="2" id="KW-1185">Reference proteome</keyword>
<comment type="caution">
    <text evidence="1">The sequence shown here is derived from an EMBL/GenBank/DDBJ whole genome shotgun (WGS) entry which is preliminary data.</text>
</comment>
<organism evidence="1 2">
    <name type="scientific">Ralstonia flaminis</name>
    <dbReference type="NCBI Taxonomy" id="3058597"/>
    <lineage>
        <taxon>Bacteria</taxon>
        <taxon>Pseudomonadati</taxon>
        <taxon>Pseudomonadota</taxon>
        <taxon>Betaproteobacteria</taxon>
        <taxon>Burkholderiales</taxon>
        <taxon>Burkholderiaceae</taxon>
        <taxon>Ralstonia</taxon>
    </lineage>
</organism>
<evidence type="ECO:0000313" key="1">
    <source>
        <dbReference type="EMBL" id="CAJ0818015.1"/>
    </source>
</evidence>
<gene>
    <name evidence="1" type="ORF">LMG18101_03465</name>
</gene>
<dbReference type="SUPFAM" id="SSF53474">
    <property type="entry name" value="alpha/beta-Hydrolases"/>
    <property type="match status" value="1"/>
</dbReference>
<proteinExistence type="predicted"/>
<dbReference type="GO" id="GO:0016740">
    <property type="term" value="F:transferase activity"/>
    <property type="evidence" value="ECO:0007669"/>
    <property type="project" value="UniProtKB-KW"/>
</dbReference>
<accession>A0ABM9K9Y3</accession>
<evidence type="ECO:0000313" key="2">
    <source>
        <dbReference type="Proteomes" id="UP001189757"/>
    </source>
</evidence>
<sequence>MNAETPSQRISIVADGALLEGHLTCPDNATGLVIFAHGSGSSQWSPRNRFVADQLNAAKLGTLLFDLLTADEAAHAACRFDIGLLAQRLRTATHAVGDIARKRKLRLGYFGASTGAAAAIQAAALPDDLFRINAVVSRGGRPDLADPLALEQLASPTLLIVGTADPDVLDLNRQALSLMRCEKALETVPHATHLFEEPGALEHVAALARAWFVRYLSGEQPHHQYAR</sequence>
<dbReference type="EMBL" id="CATZLL010000011">
    <property type="protein sequence ID" value="CAJ0818015.1"/>
    <property type="molecule type" value="Genomic_DNA"/>
</dbReference>
<dbReference type="InterPro" id="IPR029058">
    <property type="entry name" value="AB_hydrolase_fold"/>
</dbReference>
<name>A0ABM9K9Y3_9RALS</name>